<dbReference type="SUPFAM" id="SSF51445">
    <property type="entry name" value="(Trans)glycosidases"/>
    <property type="match status" value="1"/>
</dbReference>
<dbReference type="EMBL" id="ANNX02000020">
    <property type="protein sequence ID" value="KYC42299.1"/>
    <property type="molecule type" value="Genomic_DNA"/>
</dbReference>
<dbReference type="Pfam" id="PF00128">
    <property type="entry name" value="Alpha-amylase"/>
    <property type="match status" value="1"/>
</dbReference>
<comment type="caution">
    <text evidence="2">The sequence shown here is derived from an EMBL/GenBank/DDBJ whole genome shotgun (WGS) entry which is preliminary data.</text>
</comment>
<organism evidence="2 3">
    <name type="scientific">Scytonema hofmannii PCC 7110</name>
    <dbReference type="NCBI Taxonomy" id="128403"/>
    <lineage>
        <taxon>Bacteria</taxon>
        <taxon>Bacillati</taxon>
        <taxon>Cyanobacteriota</taxon>
        <taxon>Cyanophyceae</taxon>
        <taxon>Nostocales</taxon>
        <taxon>Scytonemataceae</taxon>
        <taxon>Scytonema</taxon>
    </lineage>
</organism>
<dbReference type="OrthoDB" id="9805159at2"/>
<dbReference type="InterPro" id="IPR006047">
    <property type="entry name" value="GH13_cat_dom"/>
</dbReference>
<dbReference type="Proteomes" id="UP000076925">
    <property type="component" value="Unassembled WGS sequence"/>
</dbReference>
<reference evidence="2 3" key="1">
    <citation type="journal article" date="2013" name="Genome Biol. Evol.">
        <title>Genomes of Stigonematalean cyanobacteria (subsection V) and the evolution of oxygenic photosynthesis from prokaryotes to plastids.</title>
        <authorList>
            <person name="Dagan T."/>
            <person name="Roettger M."/>
            <person name="Stucken K."/>
            <person name="Landan G."/>
            <person name="Koch R."/>
            <person name="Major P."/>
            <person name="Gould S.B."/>
            <person name="Goremykin V.V."/>
            <person name="Rippka R."/>
            <person name="Tandeau de Marsac N."/>
            <person name="Gugger M."/>
            <person name="Lockhart P.J."/>
            <person name="Allen J.F."/>
            <person name="Brune I."/>
            <person name="Maus I."/>
            <person name="Puhler A."/>
            <person name="Martin W.F."/>
        </authorList>
    </citation>
    <scope>NUCLEOTIDE SEQUENCE [LARGE SCALE GENOMIC DNA]</scope>
    <source>
        <strain evidence="2 3">PCC 7110</strain>
    </source>
</reference>
<evidence type="ECO:0000259" key="1">
    <source>
        <dbReference type="SMART" id="SM00642"/>
    </source>
</evidence>
<dbReference type="Gene3D" id="3.20.20.80">
    <property type="entry name" value="Glycosidases"/>
    <property type="match status" value="2"/>
</dbReference>
<gene>
    <name evidence="2" type="ORF">WA1_20205</name>
</gene>
<dbReference type="SMART" id="SM00642">
    <property type="entry name" value="Aamy"/>
    <property type="match status" value="1"/>
</dbReference>
<dbReference type="CDD" id="cd11352">
    <property type="entry name" value="AmyAc_5"/>
    <property type="match status" value="1"/>
</dbReference>
<evidence type="ECO:0000313" key="3">
    <source>
        <dbReference type="Proteomes" id="UP000076925"/>
    </source>
</evidence>
<evidence type="ECO:0000313" key="2">
    <source>
        <dbReference type="EMBL" id="KYC42299.1"/>
    </source>
</evidence>
<dbReference type="RefSeq" id="WP_066612927.1">
    <property type="nucleotide sequence ID" value="NZ_KQ976354.1"/>
</dbReference>
<dbReference type="STRING" id="128403.WA1_20205"/>
<dbReference type="AlphaFoldDB" id="A0A139XC78"/>
<keyword evidence="3" id="KW-1185">Reference proteome</keyword>
<dbReference type="PANTHER" id="PTHR10357:SF209">
    <property type="entry name" value="PERIPLASMIC ALPHA-AMYLASE"/>
    <property type="match status" value="1"/>
</dbReference>
<name>A0A139XC78_9CYAN</name>
<dbReference type="GO" id="GO:0005975">
    <property type="term" value="P:carbohydrate metabolic process"/>
    <property type="evidence" value="ECO:0007669"/>
    <property type="project" value="InterPro"/>
</dbReference>
<feature type="domain" description="Glycosyl hydrolase family 13 catalytic" evidence="1">
    <location>
        <begin position="34"/>
        <end position="513"/>
    </location>
</feature>
<dbReference type="PANTHER" id="PTHR10357">
    <property type="entry name" value="ALPHA-AMYLASE FAMILY MEMBER"/>
    <property type="match status" value="1"/>
</dbReference>
<sequence length="628" mass="71502">MVEKQLSLIDLESFKPQKGFYPSPIAWEDQVFYFMMLDRFSDDQEIGYKDIEGNVVSKTPTRTTPMFTQEDSGNAIKTAADANRWREAGIKYAGGKLKGLKSKIGYLKRLGVTAIWISPIFKQVRFQETYHGYGIQNFLDVEPNFGSREDLQDLVKTAHANGIYVILDIILNHVGNVFSYAPNRYWTQDEGGNRVLDPRWDGNPYEVKGFNDKKGFPTIPFQKADPNAPTTWVDEDGAIWPIEFQDPSFYTQKGRIDNWDGDPEYLEGDFSDLKDVHHGEGTLDNYKPSLALKYLCEVYKFWIAYADVDGFRIDTVKHMDKGATRFFAAAIHEFAQSIGKEHFFLVGEITGGRKRAFETLEETGLNAVLGIDDIPDKLEYMVKGYRNPGDYFGLFRNSKLIQKESNVWFRDKVVTMFDDHDQVRKGQNKARFCADRDAEKVVLNALALNAMTLGIPCIYYGTEQCFDGNGGSDRYLREAMFGGEFGAFRSREAHFFNEDNPVYQELALILEIRRNNLVLCRGRQYLRSISGDGQNFGFPKMIGNQIRSVVPWSRILSNKEMLLAINTDFEQPSTAWVTIDNELHNSGDRLTCVYSTDKEQVNQQVLVEAKNGKSVKITVPAAGFVIYG</sequence>
<protein>
    <submittedName>
        <fullName evidence="2">Alpha-amylase</fullName>
    </submittedName>
</protein>
<accession>A0A139XC78</accession>
<proteinExistence type="predicted"/>
<dbReference type="InterPro" id="IPR017853">
    <property type="entry name" value="GH"/>
</dbReference>